<keyword evidence="3" id="KW-1185">Reference proteome</keyword>
<dbReference type="Proteomes" id="UP001469553">
    <property type="component" value="Unassembled WGS sequence"/>
</dbReference>
<dbReference type="InterPro" id="IPR021088">
    <property type="entry name" value="Osteocrin"/>
</dbReference>
<organism evidence="2 3">
    <name type="scientific">Ameca splendens</name>
    <dbReference type="NCBI Taxonomy" id="208324"/>
    <lineage>
        <taxon>Eukaryota</taxon>
        <taxon>Metazoa</taxon>
        <taxon>Chordata</taxon>
        <taxon>Craniata</taxon>
        <taxon>Vertebrata</taxon>
        <taxon>Euteleostomi</taxon>
        <taxon>Actinopterygii</taxon>
        <taxon>Neopterygii</taxon>
        <taxon>Teleostei</taxon>
        <taxon>Neoteleostei</taxon>
        <taxon>Acanthomorphata</taxon>
        <taxon>Ovalentaria</taxon>
        <taxon>Atherinomorphae</taxon>
        <taxon>Cyprinodontiformes</taxon>
        <taxon>Goodeidae</taxon>
        <taxon>Ameca</taxon>
    </lineage>
</organism>
<protein>
    <submittedName>
        <fullName evidence="2">Uncharacterized protein</fullName>
    </submittedName>
</protein>
<comment type="caution">
    <text evidence="2">The sequence shown here is derived from an EMBL/GenBank/DDBJ whole genome shotgun (WGS) entry which is preliminary data.</text>
</comment>
<dbReference type="PANTHER" id="PTHR35353">
    <property type="entry name" value="OSTEOCRIN"/>
    <property type="match status" value="1"/>
</dbReference>
<accession>A0ABV0XRY9</accession>
<dbReference type="PANTHER" id="PTHR35353:SF1">
    <property type="entry name" value="OSTEOCRIN"/>
    <property type="match status" value="1"/>
</dbReference>
<proteinExistence type="predicted"/>
<sequence>MEVSLTISSRYLSTSRTSLGSFPPSEVTFHVHRASLSIRGLGHRGIHFCPPPYPLCTGPSWLSLQVVGPLGNGFASLIRAWPGHVLRGATRPPGALWRVPNLAPPYQATSHASIHIVRPGLRTLVMLRHHPGGMKLREELTAKFLRTDDLKMIENDVTEPKRKKSFPGNSAPLDRLSMSSMETRPGRKKQSKVVESPRRRENPPPIDRVGMSRLPMTRG</sequence>
<evidence type="ECO:0000313" key="3">
    <source>
        <dbReference type="Proteomes" id="UP001469553"/>
    </source>
</evidence>
<feature type="region of interest" description="Disordered" evidence="1">
    <location>
        <begin position="155"/>
        <end position="219"/>
    </location>
</feature>
<gene>
    <name evidence="2" type="ORF">AMECASPLE_019072</name>
</gene>
<evidence type="ECO:0000256" key="1">
    <source>
        <dbReference type="SAM" id="MobiDB-lite"/>
    </source>
</evidence>
<name>A0ABV0XRY9_9TELE</name>
<reference evidence="2 3" key="1">
    <citation type="submission" date="2021-06" db="EMBL/GenBank/DDBJ databases">
        <authorList>
            <person name="Palmer J.M."/>
        </authorList>
    </citation>
    <scope>NUCLEOTIDE SEQUENCE [LARGE SCALE GENOMIC DNA]</scope>
    <source>
        <strain evidence="2 3">AS_MEX2019</strain>
        <tissue evidence="2">Muscle</tissue>
    </source>
</reference>
<dbReference type="EMBL" id="JAHRIP010010921">
    <property type="protein sequence ID" value="MEQ2284197.1"/>
    <property type="molecule type" value="Genomic_DNA"/>
</dbReference>
<dbReference type="Pfam" id="PF11037">
    <property type="entry name" value="Musclin"/>
    <property type="match status" value="1"/>
</dbReference>
<evidence type="ECO:0000313" key="2">
    <source>
        <dbReference type="EMBL" id="MEQ2284197.1"/>
    </source>
</evidence>